<dbReference type="PANTHER" id="PTHR11640">
    <property type="entry name" value="NEPHRIN"/>
    <property type="match status" value="1"/>
</dbReference>
<evidence type="ECO:0000256" key="1">
    <source>
        <dbReference type="ARBA" id="ARBA00004479"/>
    </source>
</evidence>
<dbReference type="Pfam" id="PF13927">
    <property type="entry name" value="Ig_3"/>
    <property type="match status" value="4"/>
</dbReference>
<dbReference type="InterPro" id="IPR007110">
    <property type="entry name" value="Ig-like_dom"/>
</dbReference>
<feature type="domain" description="Ig-like" evidence="7">
    <location>
        <begin position="136"/>
        <end position="229"/>
    </location>
</feature>
<dbReference type="AlphaFoldDB" id="A0A6J8A4I9"/>
<keyword evidence="5" id="KW-0393">Immunoglobulin domain</keyword>
<keyword evidence="9" id="KW-1185">Reference proteome</keyword>
<evidence type="ECO:0000256" key="6">
    <source>
        <dbReference type="SAM" id="Phobius"/>
    </source>
</evidence>
<keyword evidence="6" id="KW-0812">Transmembrane</keyword>
<dbReference type="Gene3D" id="2.60.40.10">
    <property type="entry name" value="Immunoglobulins"/>
    <property type="match status" value="4"/>
</dbReference>
<feature type="domain" description="Ig-like" evidence="7">
    <location>
        <begin position="234"/>
        <end position="327"/>
    </location>
</feature>
<dbReference type="InterPro" id="IPR003599">
    <property type="entry name" value="Ig_sub"/>
</dbReference>
<feature type="domain" description="Ig-like" evidence="7">
    <location>
        <begin position="330"/>
        <end position="423"/>
    </location>
</feature>
<keyword evidence="3" id="KW-1015">Disulfide bond</keyword>
<dbReference type="InterPro" id="IPR051275">
    <property type="entry name" value="Cell_adhesion_signaling"/>
</dbReference>
<dbReference type="SMART" id="SM00408">
    <property type="entry name" value="IGc2"/>
    <property type="match status" value="4"/>
</dbReference>
<dbReference type="SUPFAM" id="SSF48726">
    <property type="entry name" value="Immunoglobulin"/>
    <property type="match status" value="4"/>
</dbReference>
<dbReference type="EMBL" id="CACVKT020000584">
    <property type="protein sequence ID" value="CAC5361161.1"/>
    <property type="molecule type" value="Genomic_DNA"/>
</dbReference>
<gene>
    <name evidence="8" type="ORF">MCOR_3389</name>
</gene>
<keyword evidence="2 6" id="KW-0472">Membrane</keyword>
<evidence type="ECO:0000313" key="8">
    <source>
        <dbReference type="EMBL" id="CAC5361161.1"/>
    </source>
</evidence>
<dbReference type="InterPro" id="IPR013783">
    <property type="entry name" value="Ig-like_fold"/>
</dbReference>
<dbReference type="SMART" id="SM00409">
    <property type="entry name" value="IG"/>
    <property type="match status" value="4"/>
</dbReference>
<evidence type="ECO:0000256" key="3">
    <source>
        <dbReference type="ARBA" id="ARBA00023157"/>
    </source>
</evidence>
<feature type="domain" description="Ig-like" evidence="7">
    <location>
        <begin position="431"/>
        <end position="527"/>
    </location>
</feature>
<dbReference type="PROSITE" id="PS50835">
    <property type="entry name" value="IG_LIKE"/>
    <property type="match status" value="4"/>
</dbReference>
<keyword evidence="4" id="KW-0325">Glycoprotein</keyword>
<proteinExistence type="predicted"/>
<reference evidence="8 9" key="1">
    <citation type="submission" date="2020-06" db="EMBL/GenBank/DDBJ databases">
        <authorList>
            <person name="Li R."/>
            <person name="Bekaert M."/>
        </authorList>
    </citation>
    <scope>NUCLEOTIDE SEQUENCE [LARGE SCALE GENOMIC DNA]</scope>
    <source>
        <strain evidence="9">wild</strain>
    </source>
</reference>
<dbReference type="OrthoDB" id="6150053at2759"/>
<evidence type="ECO:0000256" key="4">
    <source>
        <dbReference type="ARBA" id="ARBA00023180"/>
    </source>
</evidence>
<sequence length="528" mass="58348">MSKIELKIMNATCEGNSCNNSTRFKICYADQGGVLNAKCLELYDTFPINDKPINYQRFDTVMKPFWGIGLTVLPFTFIIYINDEPLYDSTDRPQNGTTMVLTFKSDTRSFIQIGLTSECFDVQNCTGFLCHCYTKPPTVTVPHSKAGAIGGNLTIPCNVSELYSGTTIKWFKNGFNTTINIRENERFFGGTNKSPDLTIISAQKEDEGNYTCRAKNLELEGSSQPVYLSIFEYPVVNVSNIEPVIEGTNVTIPCYVTPSSGVTYIAWDKNNSTLDIYGNDRFGGGTISSPSLEIYFVEENDDGNYTCQAKNPVGIRKSGPTHLQVLPDIPKVHLLGIEPVVIGSNVTIQCYISSVSTLKSVTWLNNNVTINTSNASNVVNIFSNESMMSASLTIYSVEKEHEGTLICHANNTAGNWGFSKPVQLIVLEDIPKVFISRIEAVNIGEHVTLSCNISSVSKLKKIVWYKDNIDFNLNTSHTKDDDRLSGGTLQSPSLTIYSVQQKDEGNYTCKATNTAEKTGWSNPASYSF</sequence>
<dbReference type="InterPro" id="IPR036179">
    <property type="entry name" value="Ig-like_dom_sf"/>
</dbReference>
<comment type="subcellular location">
    <subcellularLocation>
        <location evidence="1">Membrane</location>
        <topology evidence="1">Single-pass type I membrane protein</topology>
    </subcellularLocation>
</comment>
<keyword evidence="6" id="KW-1133">Transmembrane helix</keyword>
<dbReference type="Proteomes" id="UP000507470">
    <property type="component" value="Unassembled WGS sequence"/>
</dbReference>
<name>A0A6J8A4I9_MYTCO</name>
<protein>
    <recommendedName>
        <fullName evidence="7">Ig-like domain-containing protein</fullName>
    </recommendedName>
</protein>
<dbReference type="InterPro" id="IPR003598">
    <property type="entry name" value="Ig_sub2"/>
</dbReference>
<evidence type="ECO:0000256" key="5">
    <source>
        <dbReference type="ARBA" id="ARBA00023319"/>
    </source>
</evidence>
<evidence type="ECO:0000259" key="7">
    <source>
        <dbReference type="PROSITE" id="PS50835"/>
    </source>
</evidence>
<evidence type="ECO:0000256" key="2">
    <source>
        <dbReference type="ARBA" id="ARBA00023136"/>
    </source>
</evidence>
<organism evidence="8 9">
    <name type="scientific">Mytilus coruscus</name>
    <name type="common">Sea mussel</name>
    <dbReference type="NCBI Taxonomy" id="42192"/>
    <lineage>
        <taxon>Eukaryota</taxon>
        <taxon>Metazoa</taxon>
        <taxon>Spiralia</taxon>
        <taxon>Lophotrochozoa</taxon>
        <taxon>Mollusca</taxon>
        <taxon>Bivalvia</taxon>
        <taxon>Autobranchia</taxon>
        <taxon>Pteriomorphia</taxon>
        <taxon>Mytilida</taxon>
        <taxon>Mytiloidea</taxon>
        <taxon>Mytilidae</taxon>
        <taxon>Mytilinae</taxon>
        <taxon>Mytilus</taxon>
    </lineage>
</organism>
<dbReference type="CDD" id="cd00096">
    <property type="entry name" value="Ig"/>
    <property type="match status" value="3"/>
</dbReference>
<feature type="transmembrane region" description="Helical" evidence="6">
    <location>
        <begin position="65"/>
        <end position="82"/>
    </location>
</feature>
<accession>A0A6J8A4I9</accession>
<dbReference type="PANTHER" id="PTHR11640:SF31">
    <property type="entry name" value="IRREGULAR CHIASM C-ROUGHEST PROTEIN-RELATED"/>
    <property type="match status" value="1"/>
</dbReference>
<dbReference type="GO" id="GO:0016020">
    <property type="term" value="C:membrane"/>
    <property type="evidence" value="ECO:0007669"/>
    <property type="project" value="UniProtKB-SubCell"/>
</dbReference>
<evidence type="ECO:0000313" key="9">
    <source>
        <dbReference type="Proteomes" id="UP000507470"/>
    </source>
</evidence>